<dbReference type="InterPro" id="IPR015422">
    <property type="entry name" value="PyrdxlP-dep_Trfase_small"/>
</dbReference>
<evidence type="ECO:0000256" key="1">
    <source>
        <dbReference type="ARBA" id="ARBA00001933"/>
    </source>
</evidence>
<dbReference type="PIRSF" id="PIRSF000521">
    <property type="entry name" value="Transaminase_4ab_Lys_Orn"/>
    <property type="match status" value="1"/>
</dbReference>
<dbReference type="PANTHER" id="PTHR11986:SF58">
    <property type="entry name" value="LEUCINE_METHIONINE RACEMASE"/>
    <property type="match status" value="1"/>
</dbReference>
<keyword evidence="4 7" id="KW-0808">Transferase</keyword>
<dbReference type="GO" id="GO:0030170">
    <property type="term" value="F:pyridoxal phosphate binding"/>
    <property type="evidence" value="ECO:0007669"/>
    <property type="project" value="InterPro"/>
</dbReference>
<dbReference type="GO" id="GO:0008483">
    <property type="term" value="F:transaminase activity"/>
    <property type="evidence" value="ECO:0007669"/>
    <property type="project" value="UniProtKB-KW"/>
</dbReference>
<dbReference type="EMBL" id="QLLQ01000001">
    <property type="protein sequence ID" value="RAJ27898.1"/>
    <property type="molecule type" value="Genomic_DNA"/>
</dbReference>
<dbReference type="InterPro" id="IPR015424">
    <property type="entry name" value="PyrdxlP-dep_Trfase"/>
</dbReference>
<evidence type="ECO:0000256" key="4">
    <source>
        <dbReference type="ARBA" id="ARBA00022679"/>
    </source>
</evidence>
<dbReference type="FunFam" id="3.40.640.10:FF:000013">
    <property type="entry name" value="4-aminobutyrate aminotransferase"/>
    <property type="match status" value="1"/>
</dbReference>
<dbReference type="InterPro" id="IPR005814">
    <property type="entry name" value="Aminotrans_3"/>
</dbReference>
<dbReference type="GO" id="GO:0042802">
    <property type="term" value="F:identical protein binding"/>
    <property type="evidence" value="ECO:0007669"/>
    <property type="project" value="TreeGrafter"/>
</dbReference>
<dbReference type="PROSITE" id="PS00600">
    <property type="entry name" value="AA_TRANSFER_CLASS_3"/>
    <property type="match status" value="1"/>
</dbReference>
<gene>
    <name evidence="7" type="ORF">LX77_00472</name>
</gene>
<dbReference type="Proteomes" id="UP000248987">
    <property type="component" value="Unassembled WGS sequence"/>
</dbReference>
<name>A0A327SGS9_9FLAO</name>
<dbReference type="Pfam" id="PF00202">
    <property type="entry name" value="Aminotran_3"/>
    <property type="match status" value="1"/>
</dbReference>
<keyword evidence="3 7" id="KW-0032">Aminotransferase</keyword>
<proteinExistence type="inferred from homology"/>
<reference evidence="7 8" key="1">
    <citation type="submission" date="2018-06" db="EMBL/GenBank/DDBJ databases">
        <title>Genomic Encyclopedia of Archaeal and Bacterial Type Strains, Phase II (KMG-II): from individual species to whole genera.</title>
        <authorList>
            <person name="Goeker M."/>
        </authorList>
    </citation>
    <scope>NUCLEOTIDE SEQUENCE [LARGE SCALE GENOMIC DNA]</scope>
    <source>
        <strain evidence="7 8">DSM 12408</strain>
    </source>
</reference>
<evidence type="ECO:0000256" key="6">
    <source>
        <dbReference type="RuleBase" id="RU003560"/>
    </source>
</evidence>
<evidence type="ECO:0000313" key="8">
    <source>
        <dbReference type="Proteomes" id="UP000248987"/>
    </source>
</evidence>
<comment type="cofactor">
    <cofactor evidence="1">
        <name>pyridoxal 5'-phosphate</name>
        <dbReference type="ChEBI" id="CHEBI:597326"/>
    </cofactor>
</comment>
<dbReference type="PANTHER" id="PTHR11986">
    <property type="entry name" value="AMINOTRANSFERASE CLASS III"/>
    <property type="match status" value="1"/>
</dbReference>
<protein>
    <submittedName>
        <fullName evidence="7">4-aminobutyrate aminotransferase/(S)-3-amino-2-methylpropionate transaminase</fullName>
    </submittedName>
</protein>
<evidence type="ECO:0000256" key="3">
    <source>
        <dbReference type="ARBA" id="ARBA00022576"/>
    </source>
</evidence>
<evidence type="ECO:0000313" key="7">
    <source>
        <dbReference type="EMBL" id="RAJ27898.1"/>
    </source>
</evidence>
<dbReference type="Gene3D" id="3.90.1150.10">
    <property type="entry name" value="Aspartate Aminotransferase, domain 1"/>
    <property type="match status" value="1"/>
</dbReference>
<sequence>MLNQLFKFKNNSENPQFILYYKDRYINMIKKLTESQDLFERRKKIVANGVGVFNTATVKDAKGAIITDADGHELIDFAGGIGVVNAGHCPEPVVAAIREQAGKYLHTSFNVVTYEPYIALCEELAEILPHGEETKVMLVSTGAEAVENAIKIARQATNRPAILCYTDAYHGRTMMAMTLTSKISYKYDCGPFAPEVYRLPFPNFYRYHGTRTMEEFVEDELKRLHESALNLVDVKNVAAVIIEPIQGEGGFNPIPQKYLEGLRAFCDEHGIMLIMDEVQSGFCRTGHWASWQHYGVQPDISTYAKSLGSGLPIAAVLGRAEVMDAAAIGSIGGTYIGSPICCVAASATIKYMKEINLNEKAIKIGHIIMNRLKGLMKQHAEIGDVRGVGAMIGIEFVKNDDHKQPNSEICSEIVKGCAENGLIVLSAGTHKNIIRILSPLVITEGELEKGLSILEAEISKAIQK</sequence>
<keyword evidence="8" id="KW-1185">Reference proteome</keyword>
<keyword evidence="5 6" id="KW-0663">Pyridoxal phosphate</keyword>
<dbReference type="InterPro" id="IPR049704">
    <property type="entry name" value="Aminotrans_3_PPA_site"/>
</dbReference>
<dbReference type="SUPFAM" id="SSF53383">
    <property type="entry name" value="PLP-dependent transferases"/>
    <property type="match status" value="1"/>
</dbReference>
<dbReference type="AlphaFoldDB" id="A0A327SGS9"/>
<accession>A0A327SGS9</accession>
<dbReference type="CDD" id="cd00610">
    <property type="entry name" value="OAT_like"/>
    <property type="match status" value="1"/>
</dbReference>
<comment type="caution">
    <text evidence="7">The sequence shown here is derived from an EMBL/GenBank/DDBJ whole genome shotgun (WGS) entry which is preliminary data.</text>
</comment>
<organism evidence="7 8">
    <name type="scientific">Gelidibacter algens</name>
    <dbReference type="NCBI Taxonomy" id="49280"/>
    <lineage>
        <taxon>Bacteria</taxon>
        <taxon>Pseudomonadati</taxon>
        <taxon>Bacteroidota</taxon>
        <taxon>Flavobacteriia</taxon>
        <taxon>Flavobacteriales</taxon>
        <taxon>Flavobacteriaceae</taxon>
        <taxon>Gelidibacter</taxon>
    </lineage>
</organism>
<dbReference type="InterPro" id="IPR015421">
    <property type="entry name" value="PyrdxlP-dep_Trfase_major"/>
</dbReference>
<evidence type="ECO:0000256" key="2">
    <source>
        <dbReference type="ARBA" id="ARBA00008954"/>
    </source>
</evidence>
<dbReference type="InterPro" id="IPR050103">
    <property type="entry name" value="Class-III_PLP-dep_AT"/>
</dbReference>
<dbReference type="Gene3D" id="3.40.640.10">
    <property type="entry name" value="Type I PLP-dependent aspartate aminotransferase-like (Major domain)"/>
    <property type="match status" value="1"/>
</dbReference>
<comment type="similarity">
    <text evidence="2 6">Belongs to the class-III pyridoxal-phosphate-dependent aminotransferase family.</text>
</comment>
<evidence type="ECO:0000256" key="5">
    <source>
        <dbReference type="ARBA" id="ARBA00022898"/>
    </source>
</evidence>